<dbReference type="Gene3D" id="6.10.140.820">
    <property type="match status" value="1"/>
</dbReference>
<evidence type="ECO:0000256" key="7">
    <source>
        <dbReference type="PROSITE-ProRule" id="PRU00644"/>
    </source>
</evidence>
<dbReference type="SUPFAM" id="SSF140111">
    <property type="entry name" value="Endosomal sorting complex assembly domain"/>
    <property type="match status" value="1"/>
</dbReference>
<dbReference type="PANTHER" id="PTHR23306:SF3">
    <property type="entry name" value="TUMOR SUPPRESSOR PROTEIN 101"/>
    <property type="match status" value="1"/>
</dbReference>
<evidence type="ECO:0000259" key="9">
    <source>
        <dbReference type="PROSITE" id="PS51312"/>
    </source>
</evidence>
<dbReference type="PANTHER" id="PTHR23306">
    <property type="entry name" value="TUMOR SUSCEPTIBILITY GENE 101 PROTEIN-RELATED"/>
    <property type="match status" value="1"/>
</dbReference>
<dbReference type="PROSITE" id="PS51322">
    <property type="entry name" value="UEV"/>
    <property type="match status" value="1"/>
</dbReference>
<evidence type="ECO:0000256" key="4">
    <source>
        <dbReference type="ARBA" id="ARBA00022753"/>
    </source>
</evidence>
<dbReference type="GO" id="GO:0043130">
    <property type="term" value="F:ubiquitin binding"/>
    <property type="evidence" value="ECO:0007669"/>
    <property type="project" value="TreeGrafter"/>
</dbReference>
<dbReference type="GO" id="GO:0043162">
    <property type="term" value="P:ubiquitin-dependent protein catabolic process via the multivesicular body sorting pathway"/>
    <property type="evidence" value="ECO:0007669"/>
    <property type="project" value="UniProtKB-ARBA"/>
</dbReference>
<evidence type="ECO:0000313" key="11">
    <source>
        <dbReference type="EMBL" id="RNJ53185.1"/>
    </source>
</evidence>
<keyword evidence="3 7" id="KW-0813">Transport</keyword>
<dbReference type="GO" id="GO:0072666">
    <property type="term" value="P:establishment of protein localization to vacuole"/>
    <property type="evidence" value="ECO:0007669"/>
    <property type="project" value="UniProtKB-ARBA"/>
</dbReference>
<evidence type="ECO:0000256" key="1">
    <source>
        <dbReference type="ARBA" id="ARBA00004177"/>
    </source>
</evidence>
<dbReference type="InterPro" id="IPR037202">
    <property type="entry name" value="ESCRT_assembly_dom"/>
</dbReference>
<feature type="region of interest" description="Disordered" evidence="8">
    <location>
        <begin position="149"/>
        <end position="206"/>
    </location>
</feature>
<dbReference type="SUPFAM" id="SSF54495">
    <property type="entry name" value="UBC-like"/>
    <property type="match status" value="1"/>
</dbReference>
<keyword evidence="4" id="KW-0967">Endosome</keyword>
<keyword evidence="5 7" id="KW-0653">Protein transport</keyword>
<comment type="similarity">
    <text evidence="2">Belongs to the ubiquitin-conjugating enzyme family. UEV subfamily.</text>
</comment>
<evidence type="ECO:0000256" key="8">
    <source>
        <dbReference type="SAM" id="MobiDB-lite"/>
    </source>
</evidence>
<evidence type="ECO:0000259" key="10">
    <source>
        <dbReference type="PROSITE" id="PS51322"/>
    </source>
</evidence>
<reference evidence="11 12" key="1">
    <citation type="submission" date="2018-10" db="EMBL/GenBank/DDBJ databases">
        <title>Genome sequence of Verticillium nonalfalfae VnAa140.</title>
        <authorList>
            <person name="Stajich J.E."/>
            <person name="Kasson M.T."/>
        </authorList>
    </citation>
    <scope>NUCLEOTIDE SEQUENCE [LARGE SCALE GENOMIC DNA]</scope>
    <source>
        <strain evidence="11 12">VnAa140</strain>
    </source>
</reference>
<evidence type="ECO:0000256" key="5">
    <source>
        <dbReference type="ARBA" id="ARBA00022927"/>
    </source>
</evidence>
<dbReference type="RefSeq" id="XP_028491343.1">
    <property type="nucleotide sequence ID" value="XM_028636476.1"/>
</dbReference>
<dbReference type="Proteomes" id="UP000267145">
    <property type="component" value="Unassembled WGS sequence"/>
</dbReference>
<comment type="caution">
    <text evidence="11">The sequence shown here is derived from an EMBL/GenBank/DDBJ whole genome shotgun (WGS) entry which is preliminary data.</text>
</comment>
<dbReference type="Pfam" id="PF09454">
    <property type="entry name" value="Vps23_core"/>
    <property type="match status" value="1"/>
</dbReference>
<accession>A0A3M9XZ23</accession>
<dbReference type="Gene3D" id="3.10.110.10">
    <property type="entry name" value="Ubiquitin Conjugating Enzyme"/>
    <property type="match status" value="1"/>
</dbReference>
<evidence type="ECO:0000256" key="6">
    <source>
        <dbReference type="ARBA" id="ARBA00023054"/>
    </source>
</evidence>
<dbReference type="InterPro" id="IPR016135">
    <property type="entry name" value="UBQ-conjugating_enzyme/RWD"/>
</dbReference>
<organism evidence="11 12">
    <name type="scientific">Verticillium nonalfalfae</name>
    <dbReference type="NCBI Taxonomy" id="1051616"/>
    <lineage>
        <taxon>Eukaryota</taxon>
        <taxon>Fungi</taxon>
        <taxon>Dikarya</taxon>
        <taxon>Ascomycota</taxon>
        <taxon>Pezizomycotina</taxon>
        <taxon>Sordariomycetes</taxon>
        <taxon>Hypocreomycetidae</taxon>
        <taxon>Glomerellales</taxon>
        <taxon>Plectosphaerellaceae</taxon>
        <taxon>Verticillium</taxon>
    </lineage>
</organism>
<dbReference type="AlphaFoldDB" id="A0A3M9XZ23"/>
<keyword evidence="12" id="KW-1185">Reference proteome</keyword>
<dbReference type="InterPro" id="IPR017916">
    <property type="entry name" value="SB_dom"/>
</dbReference>
<protein>
    <recommendedName>
        <fullName evidence="13">UEV domain-containing protein</fullName>
    </recommendedName>
</protein>
<gene>
    <name evidence="11" type="ORF">D7B24_002264</name>
</gene>
<evidence type="ECO:0000313" key="12">
    <source>
        <dbReference type="Proteomes" id="UP000267145"/>
    </source>
</evidence>
<comment type="subcellular location">
    <subcellularLocation>
        <location evidence="1">Endosome</location>
    </subcellularLocation>
</comment>
<evidence type="ECO:0000256" key="3">
    <source>
        <dbReference type="ARBA" id="ARBA00022448"/>
    </source>
</evidence>
<sequence length="384" mass="42628">MPPIQQHILNWLYSVLTSEYHDVNRTYGDVAQALSQYPSLSPRTDVHTFDNGTSALLLHITGTLPVIFRGTTYRFPLSIRVPYAYPREAPLIYVTPTEHMVVRPGQHVDPQGQVYHPYLAGWSTFWDKSTLVDFLTILRDVFAKEPPVIARQPSHPVPPSQQTQPLQRLTDHSVPAKPNATPQPDLLDEPLTLSIPLPSSLPAPPIPPNPEKDALLRQLAQTLYSLRQQSRQQNESSMAGLQAQRKAMMSASSILQSEISALDQTSALLSSNASILRDALRKADIVVEGSRQQTTPDIDELLVAPTVVSNQLYALVAEERAMGDAIFILGRAVERGRISPVVFAKTTRSLAREWYLKKALVRKIGRGMGLVGKRQTGNTAERND</sequence>
<dbReference type="Pfam" id="PF05743">
    <property type="entry name" value="UEV"/>
    <property type="match status" value="1"/>
</dbReference>
<evidence type="ECO:0000256" key="2">
    <source>
        <dbReference type="ARBA" id="ARBA00009594"/>
    </source>
</evidence>
<name>A0A3M9XZ23_9PEZI</name>
<dbReference type="GeneID" id="39605953"/>
<dbReference type="GO" id="GO:0000813">
    <property type="term" value="C:ESCRT I complex"/>
    <property type="evidence" value="ECO:0007669"/>
    <property type="project" value="TreeGrafter"/>
</dbReference>
<evidence type="ECO:0008006" key="13">
    <source>
        <dbReference type="Google" id="ProtNLM"/>
    </source>
</evidence>
<dbReference type="GO" id="GO:0006886">
    <property type="term" value="P:intracellular protein transport"/>
    <property type="evidence" value="ECO:0007669"/>
    <property type="project" value="UniProtKB-ARBA"/>
</dbReference>
<dbReference type="InterPro" id="IPR052070">
    <property type="entry name" value="ESCRT-I_UEV_domain"/>
</dbReference>
<feature type="domain" description="SB" evidence="9">
    <location>
        <begin position="306"/>
        <end position="374"/>
    </location>
</feature>
<proteinExistence type="inferred from homology"/>
<dbReference type="CDD" id="cd11685">
    <property type="entry name" value="UEV_TSG101-like"/>
    <property type="match status" value="1"/>
</dbReference>
<dbReference type="STRING" id="1051616.A0A3M9XZ23"/>
<dbReference type="EMBL" id="RBVV01000152">
    <property type="protein sequence ID" value="RNJ53185.1"/>
    <property type="molecule type" value="Genomic_DNA"/>
</dbReference>
<keyword evidence="6" id="KW-0175">Coiled coil</keyword>
<dbReference type="PROSITE" id="PS51312">
    <property type="entry name" value="SB"/>
    <property type="match status" value="1"/>
</dbReference>
<feature type="domain" description="UEV" evidence="10">
    <location>
        <begin position="7"/>
        <end position="152"/>
    </location>
</feature>
<dbReference type="InterPro" id="IPR008883">
    <property type="entry name" value="UEV_N"/>
</dbReference>